<organism evidence="2 3">
    <name type="scientific">Riccia fluitans</name>
    <dbReference type="NCBI Taxonomy" id="41844"/>
    <lineage>
        <taxon>Eukaryota</taxon>
        <taxon>Viridiplantae</taxon>
        <taxon>Streptophyta</taxon>
        <taxon>Embryophyta</taxon>
        <taxon>Marchantiophyta</taxon>
        <taxon>Marchantiopsida</taxon>
        <taxon>Marchantiidae</taxon>
        <taxon>Marchantiales</taxon>
        <taxon>Ricciaceae</taxon>
        <taxon>Riccia</taxon>
    </lineage>
</organism>
<dbReference type="AlphaFoldDB" id="A0ABD1YA87"/>
<keyword evidence="3" id="KW-1185">Reference proteome</keyword>
<sequence>MVTQLGHDTCLVLCGFNHDQEGRSNLLQVAFKPKLISGSETNVLQLEKEVLTDEPFDSLWNLWGVEGPKSHLFRCGSRREDYVGGITTPAMEEEAAAETNFSSGFLLQELPEDVLTLVSSRISPQDVINMSATCKRLRSACDADRIWVPHCEKIDSEVDFYSWRKGVNSCRALYRFMASVRSLLGVWVQQNPERGNLVYVTWGFVSVVGVRIIQQEVGPQGLDGGLLWIPVFEIVGNPDGSLVFFLHGRKNQEVDLCYSGKFHASSSEPNVLLLGAVAVTDDKSETPRSPIREDLTGEECSVSGLVKSLKALGTEQISFEQELLELLTNQVALEVPALLTNGALFARKDGKLDVPTLKRSSLSQKTGLVQGEKDPTPADRRVQLLQMYKSRNVTEVMQGPDCISKSEPSSGYEDVPSKYLLQSLSKEAVDPLRGFLTQSQNMGLLLQAKTIKMDFCKHSPFWPSMQSDRDFALYKVPEQRPEKGTDYAGLWAATFSWPPGRYDADTRLPLFFLLLSYAQEKEGRVLIATKVQEGNIFAIRPDGFPISSVHGQVMFTARVDEFSSQPFPWQTERDDLPVKLVEVFQGDGGYRGSKYLRYFTGSTPGDLFVHSSGILSFVWRERDFSGEIIALSLERLDLRNCLENGERLSASPPLANFGYLSTGFKKASVKNTDQGDLLLKKVRRHVGNGLGVKACSS</sequence>
<dbReference type="InterPro" id="IPR001810">
    <property type="entry name" value="F-box_dom"/>
</dbReference>
<dbReference type="Gene3D" id="1.20.1280.50">
    <property type="match status" value="1"/>
</dbReference>
<dbReference type="PANTHER" id="PTHR31370">
    <property type="entry name" value="F-BOX PROTEIN FAMILY-LIKE"/>
    <property type="match status" value="1"/>
</dbReference>
<proteinExistence type="predicted"/>
<protein>
    <recommendedName>
        <fullName evidence="1">F-box domain-containing protein</fullName>
    </recommendedName>
</protein>
<reference evidence="2 3" key="1">
    <citation type="submission" date="2024-09" db="EMBL/GenBank/DDBJ databases">
        <title>Chromosome-scale assembly of Riccia fluitans.</title>
        <authorList>
            <person name="Paukszto L."/>
            <person name="Sawicki J."/>
            <person name="Karawczyk K."/>
            <person name="Piernik-Szablinska J."/>
            <person name="Szczecinska M."/>
            <person name="Mazdziarz M."/>
        </authorList>
    </citation>
    <scope>NUCLEOTIDE SEQUENCE [LARGE SCALE GENOMIC DNA]</scope>
    <source>
        <strain evidence="2">Rf_01</strain>
        <tissue evidence="2">Aerial parts of the thallus</tissue>
    </source>
</reference>
<dbReference type="InterPro" id="IPR036047">
    <property type="entry name" value="F-box-like_dom_sf"/>
</dbReference>
<evidence type="ECO:0000313" key="2">
    <source>
        <dbReference type="EMBL" id="KAL2622627.1"/>
    </source>
</evidence>
<dbReference type="Proteomes" id="UP001605036">
    <property type="component" value="Unassembled WGS sequence"/>
</dbReference>
<dbReference type="SMART" id="SM00256">
    <property type="entry name" value="FBOX"/>
    <property type="match status" value="1"/>
</dbReference>
<accession>A0ABD1YA87</accession>
<dbReference type="Pfam" id="PF00646">
    <property type="entry name" value="F-box"/>
    <property type="match status" value="1"/>
</dbReference>
<dbReference type="EMBL" id="JBHFFA010000006">
    <property type="protein sequence ID" value="KAL2622627.1"/>
    <property type="molecule type" value="Genomic_DNA"/>
</dbReference>
<gene>
    <name evidence="2" type="ORF">R1flu_002832</name>
</gene>
<feature type="domain" description="F-box" evidence="1">
    <location>
        <begin position="104"/>
        <end position="150"/>
    </location>
</feature>
<comment type="caution">
    <text evidence="2">The sequence shown here is derived from an EMBL/GenBank/DDBJ whole genome shotgun (WGS) entry which is preliminary data.</text>
</comment>
<dbReference type="SUPFAM" id="SSF81383">
    <property type="entry name" value="F-box domain"/>
    <property type="match status" value="1"/>
</dbReference>
<dbReference type="InterPro" id="IPR040275">
    <property type="entry name" value="At5g39450-like"/>
</dbReference>
<name>A0ABD1YA87_9MARC</name>
<evidence type="ECO:0000259" key="1">
    <source>
        <dbReference type="PROSITE" id="PS50181"/>
    </source>
</evidence>
<dbReference type="PROSITE" id="PS50181">
    <property type="entry name" value="FBOX"/>
    <property type="match status" value="1"/>
</dbReference>
<evidence type="ECO:0000313" key="3">
    <source>
        <dbReference type="Proteomes" id="UP001605036"/>
    </source>
</evidence>